<protein>
    <submittedName>
        <fullName evidence="1">Uncharacterized protein</fullName>
    </submittedName>
</protein>
<dbReference type="RefSeq" id="WP_243478804.1">
    <property type="nucleotide sequence ID" value="NZ_CP063982.1"/>
</dbReference>
<sequence length="62" mass="6864">MAEITIDGKPYDTDKLSDQAKAQLGNLQFVDQEIARAQANLAVLQTARQTYAQALKAELEKQ</sequence>
<proteinExistence type="predicted"/>
<dbReference type="InterPro" id="IPR045615">
    <property type="entry name" value="DUF6447"/>
</dbReference>
<organism evidence="1 2">
    <name type="scientific">Orrella daihaiensis</name>
    <dbReference type="NCBI Taxonomy" id="2782176"/>
    <lineage>
        <taxon>Bacteria</taxon>
        <taxon>Pseudomonadati</taxon>
        <taxon>Pseudomonadota</taxon>
        <taxon>Betaproteobacteria</taxon>
        <taxon>Burkholderiales</taxon>
        <taxon>Alcaligenaceae</taxon>
        <taxon>Orrella</taxon>
    </lineage>
</organism>
<dbReference type="Proteomes" id="UP000831607">
    <property type="component" value="Chromosome"/>
</dbReference>
<evidence type="ECO:0000313" key="1">
    <source>
        <dbReference type="EMBL" id="UOD50402.1"/>
    </source>
</evidence>
<gene>
    <name evidence="1" type="ORF">DHf2319_00185</name>
</gene>
<evidence type="ECO:0000313" key="2">
    <source>
        <dbReference type="Proteomes" id="UP000831607"/>
    </source>
</evidence>
<reference evidence="1 2" key="1">
    <citation type="submission" date="2020-11" db="EMBL/GenBank/DDBJ databases">
        <title>Algicoccus daihaiensis sp.nov., isolated from Daihai Lake in Inner Mongolia.</title>
        <authorList>
            <person name="Kai J."/>
        </authorList>
    </citation>
    <scope>NUCLEOTIDE SEQUENCE [LARGE SCALE GENOMIC DNA]</scope>
    <source>
        <strain evidence="2">f23</strain>
    </source>
</reference>
<dbReference type="Pfam" id="PF20045">
    <property type="entry name" value="DUF6447"/>
    <property type="match status" value="1"/>
</dbReference>
<accession>A0ABY4AJD9</accession>
<dbReference type="EMBL" id="CP063982">
    <property type="protein sequence ID" value="UOD50402.1"/>
    <property type="molecule type" value="Genomic_DNA"/>
</dbReference>
<name>A0ABY4AJD9_9BURK</name>
<keyword evidence="2" id="KW-1185">Reference proteome</keyword>